<dbReference type="EMBL" id="RPFZ01000001">
    <property type="protein sequence ID" value="RPF71685.1"/>
    <property type="molecule type" value="Genomic_DNA"/>
</dbReference>
<sequence>MRVLPAQERSSLEIPHEYLFDDRGELKFIPDATDRSLVRVTQGRDHMVLQIGGVIGRLPVTESLALDISPKFSISNLARLLALSDQSLDRRVGVDRLYDFTAWTGYLPELLLRSFATELRAIRQEGSHRNYQRVSREDIPKPKLNFRRSEQQFWGRGIPTRAVVEGFDFTIDNPTNRILKAALRRAIPLASGQRSLANELTVFAETIRTYGLVSDAPRSTIERSFADALAELPRFKPHHSRAIWIARELINRSSVVLDFADRRLSLPSYLINLDRVFESYIRNVLRSQLNALGAQILVQDGNLKGFTKPLLNDSDRFVVMPDILIFADDQVAPRLVADVKYKTRPKEEDRYQIITHSLSYHCRKAMLIYPKRRGGPSGLIRLGEVGPPSFPIELFEYHFELDGVLENNEDQLTHAATRLLSDDLAAPPLILADGQPIAV</sequence>
<gene>
    <name evidence="1" type="ORF">EG799_08680</name>
</gene>
<keyword evidence="2" id="KW-1185">Reference proteome</keyword>
<evidence type="ECO:0000313" key="1">
    <source>
        <dbReference type="EMBL" id="RPF71685.1"/>
    </source>
</evidence>
<organism evidence="1 2">
    <name type="scientific">Aurantiacibacter spongiae</name>
    <dbReference type="NCBI Taxonomy" id="2488860"/>
    <lineage>
        <taxon>Bacteria</taxon>
        <taxon>Pseudomonadati</taxon>
        <taxon>Pseudomonadota</taxon>
        <taxon>Alphaproteobacteria</taxon>
        <taxon>Sphingomonadales</taxon>
        <taxon>Erythrobacteraceae</taxon>
        <taxon>Aurantiacibacter</taxon>
    </lineage>
</organism>
<comment type="caution">
    <text evidence="1">The sequence shown here is derived from an EMBL/GenBank/DDBJ whole genome shotgun (WGS) entry which is preliminary data.</text>
</comment>
<dbReference type="InterPro" id="IPR019292">
    <property type="entry name" value="McrC"/>
</dbReference>
<dbReference type="PANTHER" id="PTHR38733">
    <property type="entry name" value="PROTEIN MCRC"/>
    <property type="match status" value="1"/>
</dbReference>
<dbReference type="OrthoDB" id="307209at2"/>
<dbReference type="Proteomes" id="UP000275232">
    <property type="component" value="Unassembled WGS sequence"/>
</dbReference>
<evidence type="ECO:0008006" key="3">
    <source>
        <dbReference type="Google" id="ProtNLM"/>
    </source>
</evidence>
<dbReference type="PANTHER" id="PTHR38733:SF1">
    <property type="entry name" value="TYPE IV METHYL-DIRECTED RESTRICTION ENZYME ECOKMCRBC"/>
    <property type="match status" value="1"/>
</dbReference>
<protein>
    <recommendedName>
        <fullName evidence="3">Restriction endonuclease</fullName>
    </recommendedName>
</protein>
<name>A0A3N5DLL8_9SPHN</name>
<accession>A0A3N5DLL8</accession>
<evidence type="ECO:0000313" key="2">
    <source>
        <dbReference type="Proteomes" id="UP000275232"/>
    </source>
</evidence>
<dbReference type="RefSeq" id="WP_123880379.1">
    <property type="nucleotide sequence ID" value="NZ_RPFZ01000001.1"/>
</dbReference>
<dbReference type="Pfam" id="PF10117">
    <property type="entry name" value="McrBC"/>
    <property type="match status" value="1"/>
</dbReference>
<proteinExistence type="predicted"/>
<dbReference type="AlphaFoldDB" id="A0A3N5DLL8"/>
<reference evidence="1 2" key="1">
    <citation type="submission" date="2018-11" db="EMBL/GenBank/DDBJ databases">
        <title>Erythrobacter spongiae sp. nov., isolated from a marine sponge.</title>
        <authorList>
            <person name="Zhuang L."/>
            <person name="Luo L."/>
        </authorList>
    </citation>
    <scope>NUCLEOTIDE SEQUENCE [LARGE SCALE GENOMIC DNA]</scope>
    <source>
        <strain evidence="1 2">HN-E23</strain>
    </source>
</reference>